<sequence>MNETQVEKIATQYGINQPDAGRLLSEASKLCAIADEHGEVDLNDAWLVNQIGMQETQKSWQEHHQVNVEWAPYWLVMLDTTPVPIMGPLDPDLIDILVGRVLV</sequence>
<accession>A0A3Q8TXJ6</accession>
<dbReference type="Proteomes" id="UP000268230">
    <property type="component" value="Chromosome"/>
</dbReference>
<dbReference type="EMBL" id="CP034338">
    <property type="protein sequence ID" value="AZL66610.1"/>
    <property type="molecule type" value="Genomic_DNA"/>
</dbReference>
<organism evidence="1 2">
    <name type="scientific">Pseudomonas entomophila</name>
    <dbReference type="NCBI Taxonomy" id="312306"/>
    <lineage>
        <taxon>Bacteria</taxon>
        <taxon>Pseudomonadati</taxon>
        <taxon>Pseudomonadota</taxon>
        <taxon>Gammaproteobacteria</taxon>
        <taxon>Pseudomonadales</taxon>
        <taxon>Pseudomonadaceae</taxon>
        <taxon>Pseudomonas</taxon>
    </lineage>
</organism>
<evidence type="ECO:0000313" key="2">
    <source>
        <dbReference type="Proteomes" id="UP000268230"/>
    </source>
</evidence>
<protein>
    <submittedName>
        <fullName evidence="1">Uncharacterized protein</fullName>
    </submittedName>
</protein>
<proteinExistence type="predicted"/>
<dbReference type="AlphaFoldDB" id="A0A3Q8TXJ6"/>
<dbReference type="KEGG" id="pory:EJA05_02115"/>
<name>A0A3Q8TXJ6_9PSED</name>
<evidence type="ECO:0000313" key="1">
    <source>
        <dbReference type="EMBL" id="AZL66610.1"/>
    </source>
</evidence>
<gene>
    <name evidence="1" type="ORF">EJA05_02115</name>
</gene>
<reference evidence="1 2" key="1">
    <citation type="submission" date="2018-12" db="EMBL/GenBank/DDBJ databases">
        <authorList>
            <person name="Li S."/>
            <person name="Yang R."/>
            <person name="Chen G."/>
            <person name="Zou L."/>
            <person name="Zhang C."/>
            <person name="Chen Y."/>
            <person name="Liu Z."/>
            <person name="Li Y."/>
            <person name="Yan Y."/>
            <person name="Huang M."/>
            <person name="Chen T."/>
        </authorList>
    </citation>
    <scope>NUCLEOTIDE SEQUENCE [LARGE SCALE GENOMIC DNA]</scope>
    <source>
        <strain evidence="1 2">1257</strain>
    </source>
</reference>